<feature type="compositionally biased region" description="Polar residues" evidence="1">
    <location>
        <begin position="403"/>
        <end position="415"/>
    </location>
</feature>
<protein>
    <submittedName>
        <fullName evidence="2">OLC1v1000281C1</fullName>
    </submittedName>
</protein>
<organism evidence="2 3">
    <name type="scientific">Oldenlandia corymbosa var. corymbosa</name>
    <dbReference type="NCBI Taxonomy" id="529605"/>
    <lineage>
        <taxon>Eukaryota</taxon>
        <taxon>Viridiplantae</taxon>
        <taxon>Streptophyta</taxon>
        <taxon>Embryophyta</taxon>
        <taxon>Tracheophyta</taxon>
        <taxon>Spermatophyta</taxon>
        <taxon>Magnoliopsida</taxon>
        <taxon>eudicotyledons</taxon>
        <taxon>Gunneridae</taxon>
        <taxon>Pentapetalae</taxon>
        <taxon>asterids</taxon>
        <taxon>lamiids</taxon>
        <taxon>Gentianales</taxon>
        <taxon>Rubiaceae</taxon>
        <taxon>Rubioideae</taxon>
        <taxon>Spermacoceae</taxon>
        <taxon>Hedyotis-Oldenlandia complex</taxon>
        <taxon>Oldenlandia</taxon>
    </lineage>
</organism>
<sequence>MEWASTSIANRVKGRKLFQQKVGGEKATSSKFLESDTESENEEEYVKKIKGFRRRKRRDSGQDPEWKKSRRSSSEKIIDDDSEVVLLDDSSDSCRSKSQSSDSVEFILEIPDSDSWMNLKGKSMSKRKNAVVSEEGKECDVQELCHSNSEPEIFQQSSSRSKNENLPAYPKDQGQRGLGTKKLVEEHTFEEKNMFQGKSPAYAQSSQNVVEEMRSKNAKNEGNSNNVSRRNSNAGRKLKGVAVLTKNNSSNRRNDDSKFRVRATKIGSKTKKVQKDVSIDYSSTSCSSDTESDDRDDEDFRVEESYSSVGVESPISLADEEDEEFSWLREGESTKEEVKKKPSSNKSKPLLSEEEDNKDMRNEVHLKENLLGKKWKTNCSRDDGKWGGDNGDSQHETFFEAANQESLLSSANQQIRHGEFKWRQNRSAA</sequence>
<feature type="compositionally biased region" description="Basic and acidic residues" evidence="1">
    <location>
        <begin position="326"/>
        <end position="340"/>
    </location>
</feature>
<feature type="compositionally biased region" description="Basic residues" evidence="1">
    <location>
        <begin position="260"/>
        <end position="272"/>
    </location>
</feature>
<feature type="compositionally biased region" description="Low complexity" evidence="1">
    <location>
        <begin position="223"/>
        <end position="233"/>
    </location>
</feature>
<feature type="region of interest" description="Disordered" evidence="1">
    <location>
        <begin position="52"/>
        <end position="79"/>
    </location>
</feature>
<feature type="region of interest" description="Disordered" evidence="1">
    <location>
        <begin position="20"/>
        <end position="40"/>
    </location>
</feature>
<proteinExistence type="predicted"/>
<name>A0AAV1D403_OLDCO</name>
<accession>A0AAV1D403</accession>
<feature type="compositionally biased region" description="Basic and acidic residues" evidence="1">
    <location>
        <begin position="379"/>
        <end position="398"/>
    </location>
</feature>
<evidence type="ECO:0000313" key="3">
    <source>
        <dbReference type="Proteomes" id="UP001161247"/>
    </source>
</evidence>
<dbReference type="Proteomes" id="UP001161247">
    <property type="component" value="Chromosome 4"/>
</dbReference>
<evidence type="ECO:0000256" key="1">
    <source>
        <dbReference type="SAM" id="MobiDB-lite"/>
    </source>
</evidence>
<feature type="region of interest" description="Disordered" evidence="1">
    <location>
        <begin position="146"/>
        <end position="429"/>
    </location>
</feature>
<feature type="compositionally biased region" description="Polar residues" evidence="1">
    <location>
        <begin position="146"/>
        <end position="160"/>
    </location>
</feature>
<dbReference type="EMBL" id="OX459121">
    <property type="protein sequence ID" value="CAI9102081.1"/>
    <property type="molecule type" value="Genomic_DNA"/>
</dbReference>
<dbReference type="AlphaFoldDB" id="A0AAV1D403"/>
<feature type="compositionally biased region" description="Basic and acidic residues" evidence="1">
    <location>
        <begin position="182"/>
        <end position="193"/>
    </location>
</feature>
<feature type="compositionally biased region" description="Basic and acidic residues" evidence="1">
    <location>
        <begin position="59"/>
        <end position="79"/>
    </location>
</feature>
<feature type="compositionally biased region" description="Low complexity" evidence="1">
    <location>
        <begin position="279"/>
        <end position="289"/>
    </location>
</feature>
<feature type="compositionally biased region" description="Basic and acidic residues" evidence="1">
    <location>
        <begin position="358"/>
        <end position="371"/>
    </location>
</feature>
<evidence type="ECO:0000313" key="2">
    <source>
        <dbReference type="EMBL" id="CAI9102081.1"/>
    </source>
</evidence>
<keyword evidence="3" id="KW-1185">Reference proteome</keyword>
<feature type="compositionally biased region" description="Acidic residues" evidence="1">
    <location>
        <begin position="290"/>
        <end position="301"/>
    </location>
</feature>
<reference evidence="2" key="1">
    <citation type="submission" date="2023-03" db="EMBL/GenBank/DDBJ databases">
        <authorList>
            <person name="Julca I."/>
        </authorList>
    </citation>
    <scope>NUCLEOTIDE SEQUENCE</scope>
</reference>
<gene>
    <name evidence="2" type="ORF">OLC1_LOCUS11505</name>
</gene>